<evidence type="ECO:0000256" key="8">
    <source>
        <dbReference type="SAM" id="SignalP"/>
    </source>
</evidence>
<dbReference type="PANTHER" id="PTHR11319">
    <property type="entry name" value="G PROTEIN-COUPLED RECEPTOR-RELATED"/>
    <property type="match status" value="1"/>
</dbReference>
<comment type="caution">
    <text evidence="9">The sequence shown here is derived from an EMBL/GenBank/DDBJ whole genome shotgun (WGS) entry which is preliminary data.</text>
</comment>
<keyword evidence="6" id="KW-0472">Membrane</keyword>
<keyword evidence="10" id="KW-1185">Reference proteome</keyword>
<accession>A0ABV6YL85</accession>
<dbReference type="Pfam" id="PF02415">
    <property type="entry name" value="Chlam_PMP"/>
    <property type="match status" value="2"/>
</dbReference>
<evidence type="ECO:0000256" key="6">
    <source>
        <dbReference type="ARBA" id="ARBA00023136"/>
    </source>
</evidence>
<dbReference type="EMBL" id="JBHPKH010000052">
    <property type="protein sequence ID" value="MFC1572934.1"/>
    <property type="molecule type" value="Genomic_DNA"/>
</dbReference>
<dbReference type="InterPro" id="IPR003368">
    <property type="entry name" value="POMP_repeat"/>
</dbReference>
<name>A0ABV6YL85_UNCEI</name>
<reference evidence="9 10" key="1">
    <citation type="submission" date="2024-09" db="EMBL/GenBank/DDBJ databases">
        <authorList>
            <person name="D'Angelo T."/>
        </authorList>
    </citation>
    <scope>NUCLEOTIDE SEQUENCE [LARGE SCALE GENOMIC DNA]</scope>
    <source>
        <strain evidence="9">SAG AM-320-E07</strain>
    </source>
</reference>
<evidence type="ECO:0000313" key="9">
    <source>
        <dbReference type="EMBL" id="MFC1572934.1"/>
    </source>
</evidence>
<dbReference type="InterPro" id="IPR012334">
    <property type="entry name" value="Pectin_lyas_fold"/>
</dbReference>
<evidence type="ECO:0000256" key="7">
    <source>
        <dbReference type="ARBA" id="ARBA00023237"/>
    </source>
</evidence>
<proteinExistence type="predicted"/>
<feature type="signal peptide" evidence="8">
    <location>
        <begin position="1"/>
        <end position="21"/>
    </location>
</feature>
<gene>
    <name evidence="9" type="ORF">ACFL6M_04970</name>
</gene>
<protein>
    <recommendedName>
        <fullName evidence="11">Right handed beta helix domain-containing protein</fullName>
    </recommendedName>
</protein>
<evidence type="ECO:0000256" key="5">
    <source>
        <dbReference type="ARBA" id="ARBA00022729"/>
    </source>
</evidence>
<evidence type="ECO:0000256" key="3">
    <source>
        <dbReference type="ARBA" id="ARBA00004613"/>
    </source>
</evidence>
<evidence type="ECO:0000256" key="2">
    <source>
        <dbReference type="ARBA" id="ARBA00004442"/>
    </source>
</evidence>
<evidence type="ECO:0000256" key="1">
    <source>
        <dbReference type="ARBA" id="ARBA00004196"/>
    </source>
</evidence>
<keyword evidence="7" id="KW-0998">Cell outer membrane</keyword>
<keyword evidence="5 8" id="KW-0732">Signal</keyword>
<evidence type="ECO:0008006" key="11">
    <source>
        <dbReference type="Google" id="ProtNLM"/>
    </source>
</evidence>
<dbReference type="InterPro" id="IPR011050">
    <property type="entry name" value="Pectin_lyase_fold/virulence"/>
</dbReference>
<feature type="chain" id="PRO_5047302672" description="Right handed beta helix domain-containing protein" evidence="8">
    <location>
        <begin position="22"/>
        <end position="453"/>
    </location>
</feature>
<dbReference type="PANTHER" id="PTHR11319:SF35">
    <property type="entry name" value="OUTER MEMBRANE PROTEIN PMPC-RELATED"/>
    <property type="match status" value="1"/>
</dbReference>
<dbReference type="SUPFAM" id="SSF51126">
    <property type="entry name" value="Pectin lyase-like"/>
    <property type="match status" value="1"/>
</dbReference>
<comment type="subcellular location">
    <subcellularLocation>
        <location evidence="1">Cell envelope</location>
    </subcellularLocation>
    <subcellularLocation>
        <location evidence="2">Cell outer membrane</location>
    </subcellularLocation>
    <subcellularLocation>
        <location evidence="3">Secreted</location>
    </subcellularLocation>
</comment>
<sequence length="453" mass="46973">MNSVIRVVMVALVFVGSDASAVVYTVRSDGTGDHPTIQAAVDACEEGDIVELADGTYVGDGNRDITLIATLATIRSQSGNPEACVIDCGGSEEEPHQGIAFRAGGGLSLEGVMIRGGFAITYDDYGGAVSCDLSSPAISNCIFKGNTAYIGGGLACISCSPTIHSCSFIENTALNGGGIDCHYSSPTLTACTFTGNVAENHGGGLYAYMSSTTLTDCVFSANSGTQNGGGCYLIDSTARLEHCTFSGNTTDDRGGGLHCNDSEGQLINCSMYANSAFHGSGACVHSHGSLSIESTVIVYGFGSTAAIRDGSSDLLFTCSNIYGNEGGDWLNVIAAQLGEDGNISEDPLFCGAEGGDFTLSVSSPCASFSPPNEECDLIGAWPVGCDFEILACCVEQECQLTSEEDCNSLGGEWMIDPPQMSCEPNPCLTPVMKTTWGGIKTLFRSGVRESEQP</sequence>
<evidence type="ECO:0000313" key="10">
    <source>
        <dbReference type="Proteomes" id="UP001593833"/>
    </source>
</evidence>
<keyword evidence="4" id="KW-0964">Secreted</keyword>
<dbReference type="Proteomes" id="UP001593833">
    <property type="component" value="Unassembled WGS sequence"/>
</dbReference>
<organism evidence="9 10">
    <name type="scientific">Eiseniibacteriota bacterium</name>
    <dbReference type="NCBI Taxonomy" id="2212470"/>
    <lineage>
        <taxon>Bacteria</taxon>
        <taxon>Candidatus Eiseniibacteriota</taxon>
    </lineage>
</organism>
<evidence type="ECO:0000256" key="4">
    <source>
        <dbReference type="ARBA" id="ARBA00022525"/>
    </source>
</evidence>
<dbReference type="Gene3D" id="2.160.20.10">
    <property type="entry name" value="Single-stranded right-handed beta-helix, Pectin lyase-like"/>
    <property type="match status" value="1"/>
</dbReference>